<evidence type="ECO:0000256" key="1">
    <source>
        <dbReference type="ARBA" id="ARBA00023015"/>
    </source>
</evidence>
<proteinExistence type="predicted"/>
<dbReference type="InterPro" id="IPR011075">
    <property type="entry name" value="TetR_C"/>
</dbReference>
<dbReference type="PROSITE" id="PS50977">
    <property type="entry name" value="HTH_TETR_2"/>
    <property type="match status" value="1"/>
</dbReference>
<gene>
    <name evidence="6" type="ORF">P0082_02635</name>
</gene>
<dbReference type="SUPFAM" id="SSF48498">
    <property type="entry name" value="Tetracyclin repressor-like, C-terminal domain"/>
    <property type="match status" value="1"/>
</dbReference>
<evidence type="ECO:0000256" key="4">
    <source>
        <dbReference type="PROSITE-ProRule" id="PRU00335"/>
    </source>
</evidence>
<dbReference type="EMBL" id="CP123443">
    <property type="protein sequence ID" value="WGK69779.1"/>
    <property type="molecule type" value="Genomic_DNA"/>
</dbReference>
<dbReference type="Gene3D" id="1.10.357.10">
    <property type="entry name" value="Tetracycline Repressor, domain 2"/>
    <property type="match status" value="1"/>
</dbReference>
<evidence type="ECO:0000259" key="5">
    <source>
        <dbReference type="PROSITE" id="PS50977"/>
    </source>
</evidence>
<evidence type="ECO:0000313" key="7">
    <source>
        <dbReference type="Proteomes" id="UP001228690"/>
    </source>
</evidence>
<dbReference type="RefSeq" id="WP_326927968.1">
    <property type="nucleotide sequence ID" value="NZ_CP123443.1"/>
</dbReference>
<dbReference type="PANTHER" id="PTHR47506">
    <property type="entry name" value="TRANSCRIPTIONAL REGULATORY PROTEIN"/>
    <property type="match status" value="1"/>
</dbReference>
<feature type="DNA-binding region" description="H-T-H motif" evidence="4">
    <location>
        <begin position="31"/>
        <end position="50"/>
    </location>
</feature>
<protein>
    <submittedName>
        <fullName evidence="6">TetR/AcrR family transcriptional regulator</fullName>
    </submittedName>
</protein>
<feature type="domain" description="HTH tetR-type" evidence="5">
    <location>
        <begin position="8"/>
        <end position="68"/>
    </location>
</feature>
<evidence type="ECO:0000313" key="6">
    <source>
        <dbReference type="EMBL" id="WGK69779.1"/>
    </source>
</evidence>
<dbReference type="PANTHER" id="PTHR47506:SF6">
    <property type="entry name" value="HTH-TYPE TRANSCRIPTIONAL REPRESSOR NEMR"/>
    <property type="match status" value="1"/>
</dbReference>
<reference evidence="6 7" key="1">
    <citation type="submission" date="2023-04" db="EMBL/GenBank/DDBJ databases">
        <title>Spirochaete genome identified in red abalone sample constitutes a novel genus.</title>
        <authorList>
            <person name="Sharma S.P."/>
            <person name="Purcell C.M."/>
            <person name="Hyde J.R."/>
            <person name="Severin A.J."/>
        </authorList>
    </citation>
    <scope>NUCLEOTIDE SEQUENCE [LARGE SCALE GENOMIC DNA]</scope>
    <source>
        <strain evidence="6 7">SP-2023</strain>
    </source>
</reference>
<sequence>MGLKKKGQIIKERLIEIGRKQMLEASYDSVGIRSITEEAQLPKAGFYYYFSSKEEFGKELFRDYMLSYQALHEKYLDKNRQEGTTAMQRIEMLYQKFYDGHRKNKWRVPCLFVKIAVEVNSKSEAIRKVIQEGIERIIVLHEQVIREGLEDGSLQIPEAFTVETFAELIFNQWKGAVLLSDLQRSSQALDRFFVFLSTMCRCRCPEIPEESA</sequence>
<name>A0ABY8MIC8_9SPIO</name>
<evidence type="ECO:0000256" key="2">
    <source>
        <dbReference type="ARBA" id="ARBA00023125"/>
    </source>
</evidence>
<accession>A0ABY8MIC8</accession>
<dbReference type="Pfam" id="PF16925">
    <property type="entry name" value="TetR_C_13"/>
    <property type="match status" value="1"/>
</dbReference>
<keyword evidence="1" id="KW-0805">Transcription regulation</keyword>
<keyword evidence="2 4" id="KW-0238">DNA-binding</keyword>
<dbReference type="InterPro" id="IPR001647">
    <property type="entry name" value="HTH_TetR"/>
</dbReference>
<evidence type="ECO:0000256" key="3">
    <source>
        <dbReference type="ARBA" id="ARBA00023163"/>
    </source>
</evidence>
<organism evidence="6 7">
    <name type="scientific">Candidatus Haliotispira prima</name>
    <dbReference type="NCBI Taxonomy" id="3034016"/>
    <lineage>
        <taxon>Bacteria</taxon>
        <taxon>Pseudomonadati</taxon>
        <taxon>Spirochaetota</taxon>
        <taxon>Spirochaetia</taxon>
        <taxon>Spirochaetales</taxon>
        <taxon>Spirochaetaceae</taxon>
        <taxon>Candidatus Haliotispira</taxon>
    </lineage>
</organism>
<keyword evidence="7" id="KW-1185">Reference proteome</keyword>
<dbReference type="InterPro" id="IPR036271">
    <property type="entry name" value="Tet_transcr_reg_TetR-rel_C_sf"/>
</dbReference>
<keyword evidence="3" id="KW-0804">Transcription</keyword>
<dbReference type="SUPFAM" id="SSF46689">
    <property type="entry name" value="Homeodomain-like"/>
    <property type="match status" value="1"/>
</dbReference>
<dbReference type="Proteomes" id="UP001228690">
    <property type="component" value="Chromosome"/>
</dbReference>
<dbReference type="Pfam" id="PF00440">
    <property type="entry name" value="TetR_N"/>
    <property type="match status" value="1"/>
</dbReference>
<dbReference type="InterPro" id="IPR009057">
    <property type="entry name" value="Homeodomain-like_sf"/>
</dbReference>